<dbReference type="NCBIfam" id="TIGR00577">
    <property type="entry name" value="fpg"/>
    <property type="match status" value="1"/>
</dbReference>
<dbReference type="GO" id="GO:0006284">
    <property type="term" value="P:base-excision repair"/>
    <property type="evidence" value="ECO:0007669"/>
    <property type="project" value="InterPro"/>
</dbReference>
<evidence type="ECO:0000256" key="7">
    <source>
        <dbReference type="ARBA" id="ARBA00022771"/>
    </source>
</evidence>
<dbReference type="NCBIfam" id="NF002211">
    <property type="entry name" value="PRK01103.1"/>
    <property type="match status" value="1"/>
</dbReference>
<dbReference type="InterPro" id="IPR035937">
    <property type="entry name" value="FPG_N"/>
</dbReference>
<dbReference type="PROSITE" id="PS51068">
    <property type="entry name" value="FPG_CAT"/>
    <property type="match status" value="1"/>
</dbReference>
<dbReference type="EC" id="3.2.2.23" evidence="18"/>
<dbReference type="CDD" id="cd08966">
    <property type="entry name" value="EcFpg-like_N"/>
    <property type="match status" value="1"/>
</dbReference>
<dbReference type="InterPro" id="IPR012319">
    <property type="entry name" value="FPG_cat"/>
</dbReference>
<comment type="cofactor">
    <cofactor evidence="2">
        <name>Zn(2+)</name>
        <dbReference type="ChEBI" id="CHEBI:29105"/>
    </cofactor>
</comment>
<evidence type="ECO:0000256" key="2">
    <source>
        <dbReference type="ARBA" id="ARBA00001947"/>
    </source>
</evidence>
<dbReference type="FunFam" id="3.20.190.10:FF:000001">
    <property type="entry name" value="Formamidopyrimidine-DNA glycosylase"/>
    <property type="match status" value="1"/>
</dbReference>
<evidence type="ECO:0000259" key="16">
    <source>
        <dbReference type="PROSITE" id="PS51066"/>
    </source>
</evidence>
<dbReference type="Pfam" id="PF01149">
    <property type="entry name" value="Fapy_DNA_glyco"/>
    <property type="match status" value="1"/>
</dbReference>
<dbReference type="EC" id="4.2.99.18" evidence="18"/>
<evidence type="ECO:0000256" key="5">
    <source>
        <dbReference type="ARBA" id="ARBA00022723"/>
    </source>
</evidence>
<sequence length="276" mass="30737">MPELPEVETTRRGLMPHAVQHIIVKVVVRNPRLRWPVDALVSSAPCGQTILQLDRRGKYLILVCENGSLIVHLGMSGSLRIVPADMPANLHEHLDIVLDNHTALRLRDPRRFGAVLWHAGDGLDHPLLAKLGIEPLSLGFDADYLYHLTRCRTAIKSLLMDSHRIAGIGNIYANEALFYAGLHPEMSAQYLTPEKALRLVPSIRDTLTRAIAAGGSSLRDFVGSEGQPGYFQQQYAVYGRTGLPCLHCSHPIQLIKQSQRSSFFCPKCQEIQRQTV</sequence>
<dbReference type="GO" id="GO:0034039">
    <property type="term" value="F:8-oxo-7,8-dihydroguanine DNA N-glycosylase activity"/>
    <property type="evidence" value="ECO:0007669"/>
    <property type="project" value="TreeGrafter"/>
</dbReference>
<dbReference type="InterPro" id="IPR015886">
    <property type="entry name" value="H2TH_FPG"/>
</dbReference>
<dbReference type="Pfam" id="PF06827">
    <property type="entry name" value="zf-FPG_IleRS"/>
    <property type="match status" value="1"/>
</dbReference>
<feature type="domain" description="FPG-type" evidence="16">
    <location>
        <begin position="236"/>
        <end position="270"/>
    </location>
</feature>
<evidence type="ECO:0000256" key="1">
    <source>
        <dbReference type="ARBA" id="ARBA00001668"/>
    </source>
</evidence>
<keyword evidence="12 18" id="KW-0456">Lyase</keyword>
<evidence type="ECO:0000256" key="14">
    <source>
        <dbReference type="ARBA" id="ARBA00023295"/>
    </source>
</evidence>
<dbReference type="PANTHER" id="PTHR22993:SF9">
    <property type="entry name" value="FORMAMIDOPYRIMIDINE-DNA GLYCOSYLASE"/>
    <property type="match status" value="1"/>
</dbReference>
<keyword evidence="14 18" id="KW-0326">Glycosidase</keyword>
<dbReference type="SUPFAM" id="SSF81624">
    <property type="entry name" value="N-terminal domain of MutM-like DNA repair proteins"/>
    <property type="match status" value="1"/>
</dbReference>
<keyword evidence="9" id="KW-0862">Zinc</keyword>
<dbReference type="InterPro" id="IPR020629">
    <property type="entry name" value="FPG_Glyclase"/>
</dbReference>
<dbReference type="PROSITE" id="PS51066">
    <property type="entry name" value="ZF_FPG_2"/>
    <property type="match status" value="1"/>
</dbReference>
<evidence type="ECO:0000256" key="9">
    <source>
        <dbReference type="ARBA" id="ARBA00022833"/>
    </source>
</evidence>
<evidence type="ECO:0000256" key="3">
    <source>
        <dbReference type="ARBA" id="ARBA00009409"/>
    </source>
</evidence>
<comment type="catalytic activity">
    <reaction evidence="1">
        <text>Hydrolysis of DNA containing ring-opened 7-methylguanine residues, releasing 2,6-diamino-4-hydroxy-5-(N-methyl)formamidopyrimidine.</text>
        <dbReference type="EC" id="3.2.2.23"/>
    </reaction>
</comment>
<keyword evidence="13" id="KW-0511">Multifunctional enzyme</keyword>
<keyword evidence="6" id="KW-0227">DNA damage</keyword>
<dbReference type="PANTHER" id="PTHR22993">
    <property type="entry name" value="FORMAMIDOPYRIMIDINE-DNA GLYCOSYLASE"/>
    <property type="match status" value="1"/>
</dbReference>
<protein>
    <submittedName>
        <fullName evidence="18">Formamidopyrimidine-DNA glycosylase (Fapy-DNA glycosylase) (DNA-(Apurinic or apyrimidinic site) lyase MutM) (AP lyase MutM)</fullName>
        <ecNumber evidence="18">3.2.2.23</ecNumber>
        <ecNumber evidence="18">4.2.99.18</ecNumber>
    </submittedName>
</protein>
<evidence type="ECO:0000259" key="17">
    <source>
        <dbReference type="PROSITE" id="PS51068"/>
    </source>
</evidence>
<keyword evidence="8 18" id="KW-0378">Hydrolase</keyword>
<evidence type="ECO:0000313" key="18">
    <source>
        <dbReference type="EMBL" id="CBI11764.1"/>
    </source>
</evidence>
<reference evidence="18" key="1">
    <citation type="submission" date="2009-10" db="EMBL/GenBank/DDBJ databases">
        <title>Diversity of trophic interactions inside an arsenic-rich microbial ecosystem.</title>
        <authorList>
            <person name="Bertin P.N."/>
            <person name="Heinrich-Salmeron A."/>
            <person name="Pelletier E."/>
            <person name="Goulhen-Chollet F."/>
            <person name="Arsene-Ploetze F."/>
            <person name="Gallien S."/>
            <person name="Calteau A."/>
            <person name="Vallenet D."/>
            <person name="Casiot C."/>
            <person name="Chane-Woon-Ming B."/>
            <person name="Giloteaux L."/>
            <person name="Barakat M."/>
            <person name="Bonnefoy V."/>
            <person name="Bruneel O."/>
            <person name="Chandler M."/>
            <person name="Cleiss J."/>
            <person name="Duran R."/>
            <person name="Elbaz-Poulichet F."/>
            <person name="Fonknechten N."/>
            <person name="Lauga B."/>
            <person name="Mornico D."/>
            <person name="Ortet P."/>
            <person name="Schaeffer C."/>
            <person name="Siguier P."/>
            <person name="Alexander Thil Smith A."/>
            <person name="Van Dorsselaer A."/>
            <person name="Weissenbach J."/>
            <person name="Medigue C."/>
            <person name="Le Paslier D."/>
        </authorList>
    </citation>
    <scope>NUCLEOTIDE SEQUENCE</scope>
</reference>
<comment type="caution">
    <text evidence="18">The sequence shown here is derived from an EMBL/GenBank/DDBJ whole genome shotgun (WGS) entry which is preliminary data.</text>
</comment>
<dbReference type="InterPro" id="IPR015887">
    <property type="entry name" value="DNA_glyclase_Znf_dom_DNA_BS"/>
</dbReference>
<dbReference type="EMBL" id="CABR01000166">
    <property type="protein sequence ID" value="CBI11764.1"/>
    <property type="molecule type" value="Genomic_DNA"/>
</dbReference>
<evidence type="ECO:0000256" key="15">
    <source>
        <dbReference type="ARBA" id="ARBA00044632"/>
    </source>
</evidence>
<dbReference type="Gene3D" id="3.20.190.10">
    <property type="entry name" value="MutM-like, N-terminal"/>
    <property type="match status" value="1"/>
</dbReference>
<dbReference type="HAMAP" id="MF_00103">
    <property type="entry name" value="Fapy_DNA_glycosyl"/>
    <property type="match status" value="1"/>
</dbReference>
<comment type="subunit">
    <text evidence="4">Monomer.</text>
</comment>
<dbReference type="SMART" id="SM00898">
    <property type="entry name" value="Fapy_DNA_glyco"/>
    <property type="match status" value="1"/>
</dbReference>
<evidence type="ECO:0000256" key="6">
    <source>
        <dbReference type="ARBA" id="ARBA00022763"/>
    </source>
</evidence>
<evidence type="ECO:0000256" key="13">
    <source>
        <dbReference type="ARBA" id="ARBA00023268"/>
    </source>
</evidence>
<comment type="catalytic activity">
    <reaction evidence="15">
        <text>2'-deoxyribonucleotide-(2'-deoxyribose 5'-phosphate)-2'-deoxyribonucleotide-DNA = a 3'-end 2'-deoxyribonucleotide-(2,3-dehydro-2,3-deoxyribose 5'-phosphate)-DNA + a 5'-end 5'-phospho-2'-deoxyribonucleoside-DNA + H(+)</text>
        <dbReference type="Rhea" id="RHEA:66592"/>
        <dbReference type="Rhea" id="RHEA-COMP:13180"/>
        <dbReference type="Rhea" id="RHEA-COMP:16897"/>
        <dbReference type="Rhea" id="RHEA-COMP:17067"/>
        <dbReference type="ChEBI" id="CHEBI:15378"/>
        <dbReference type="ChEBI" id="CHEBI:136412"/>
        <dbReference type="ChEBI" id="CHEBI:157695"/>
        <dbReference type="ChEBI" id="CHEBI:167181"/>
        <dbReference type="EC" id="4.2.99.18"/>
    </reaction>
</comment>
<proteinExistence type="inferred from homology"/>
<keyword evidence="5" id="KW-0479">Metal-binding</keyword>
<dbReference type="SUPFAM" id="SSF57716">
    <property type="entry name" value="Glucocorticoid receptor-like (DNA-binding domain)"/>
    <property type="match status" value="1"/>
</dbReference>
<dbReference type="Gene3D" id="1.10.8.50">
    <property type="match status" value="1"/>
</dbReference>
<keyword evidence="10" id="KW-0238">DNA-binding</keyword>
<dbReference type="PROSITE" id="PS01242">
    <property type="entry name" value="ZF_FPG_1"/>
    <property type="match status" value="1"/>
</dbReference>
<dbReference type="GO" id="GO:0008270">
    <property type="term" value="F:zinc ion binding"/>
    <property type="evidence" value="ECO:0007669"/>
    <property type="project" value="UniProtKB-KW"/>
</dbReference>
<dbReference type="SUPFAM" id="SSF46946">
    <property type="entry name" value="S13-like H2TH domain"/>
    <property type="match status" value="1"/>
</dbReference>
<evidence type="ECO:0000256" key="10">
    <source>
        <dbReference type="ARBA" id="ARBA00023125"/>
    </source>
</evidence>
<accession>E6QWZ0</accession>
<dbReference type="Pfam" id="PF06831">
    <property type="entry name" value="H2TH"/>
    <property type="match status" value="1"/>
</dbReference>
<evidence type="ECO:0000256" key="11">
    <source>
        <dbReference type="ARBA" id="ARBA00023204"/>
    </source>
</evidence>
<comment type="similarity">
    <text evidence="3">Belongs to the FPG family.</text>
</comment>
<evidence type="ECO:0000256" key="4">
    <source>
        <dbReference type="ARBA" id="ARBA00011245"/>
    </source>
</evidence>
<gene>
    <name evidence="18" type="primary">mutM</name>
    <name evidence="18" type="ORF">CARN7_2611</name>
</gene>
<dbReference type="AlphaFoldDB" id="E6QWZ0"/>
<feature type="domain" description="Formamidopyrimidine-DNA glycosylase catalytic" evidence="17">
    <location>
        <begin position="2"/>
        <end position="113"/>
    </location>
</feature>
<dbReference type="GO" id="GO:0140078">
    <property type="term" value="F:class I DNA-(apurinic or apyrimidinic site) endonuclease activity"/>
    <property type="evidence" value="ECO:0007669"/>
    <property type="project" value="UniProtKB-EC"/>
</dbReference>
<dbReference type="InterPro" id="IPR010663">
    <property type="entry name" value="Znf_FPG/IleRS"/>
</dbReference>
<name>E6QWZ0_9ZZZZ</name>
<dbReference type="FunFam" id="1.10.8.50:FF:000003">
    <property type="entry name" value="Formamidopyrimidine-DNA glycosylase"/>
    <property type="match status" value="1"/>
</dbReference>
<keyword evidence="11" id="KW-0234">DNA repair</keyword>
<evidence type="ECO:0000256" key="8">
    <source>
        <dbReference type="ARBA" id="ARBA00022801"/>
    </source>
</evidence>
<dbReference type="GO" id="GO:0003684">
    <property type="term" value="F:damaged DNA binding"/>
    <property type="evidence" value="ECO:0007669"/>
    <property type="project" value="InterPro"/>
</dbReference>
<dbReference type="InterPro" id="IPR010979">
    <property type="entry name" value="Ribosomal_uS13-like_H2TH"/>
</dbReference>
<dbReference type="InterPro" id="IPR000214">
    <property type="entry name" value="Znf_DNA_glyclase/AP_lyase"/>
</dbReference>
<organism evidence="18">
    <name type="scientific">mine drainage metagenome</name>
    <dbReference type="NCBI Taxonomy" id="410659"/>
    <lineage>
        <taxon>unclassified sequences</taxon>
        <taxon>metagenomes</taxon>
        <taxon>ecological metagenomes</taxon>
    </lineage>
</organism>
<keyword evidence="7" id="KW-0863">Zinc-finger</keyword>
<evidence type="ECO:0000256" key="12">
    <source>
        <dbReference type="ARBA" id="ARBA00023239"/>
    </source>
</evidence>
<dbReference type="SMART" id="SM01232">
    <property type="entry name" value="H2TH"/>
    <property type="match status" value="1"/>
</dbReference>